<dbReference type="NCBIfam" id="TIGR02429">
    <property type="entry name" value="pcaI_scoA_fam"/>
    <property type="match status" value="1"/>
</dbReference>
<dbReference type="InterPro" id="IPR037171">
    <property type="entry name" value="NagB/RpiA_transferase-like"/>
</dbReference>
<dbReference type="GO" id="GO:0008410">
    <property type="term" value="F:CoA-transferase activity"/>
    <property type="evidence" value="ECO:0007669"/>
    <property type="project" value="InterPro"/>
</dbReference>
<evidence type="ECO:0000256" key="1">
    <source>
        <dbReference type="ARBA" id="ARBA00022679"/>
    </source>
</evidence>
<organism evidence="2 3">
    <name type="scientific">Bacillus thermozeamaize</name>
    <dbReference type="NCBI Taxonomy" id="230954"/>
    <lineage>
        <taxon>Bacteria</taxon>
        <taxon>Bacillati</taxon>
        <taxon>Bacillota</taxon>
        <taxon>Bacilli</taxon>
        <taxon>Bacillales</taxon>
        <taxon>Bacillaceae</taxon>
        <taxon>Bacillus</taxon>
    </lineage>
</organism>
<accession>A0A1Y3PH80</accession>
<evidence type="ECO:0000313" key="2">
    <source>
        <dbReference type="EMBL" id="OUM86474.1"/>
    </source>
</evidence>
<sequence length="227" mass="24693">METARQVKKLKTPKEALQPIKSGQTVMVGGFGLSGTPITLLYHLLEMPVKDLTIISNNLGESNRGLGKLLLNRQIKKAIGSFFTSNRDAIAMWERGEVELELLPQGTLAEAIRAGGAGIGGFYTPTAVGTELAKGKEERVIDGKRYIFEKALKADVALIKAYKADELGNLIYWKTADNFNSIMATAADYVVAQVDEIVPVGALSPEEIKTPHLYVDALVLNEHLPVE</sequence>
<evidence type="ECO:0000313" key="3">
    <source>
        <dbReference type="Proteomes" id="UP000196475"/>
    </source>
</evidence>
<dbReference type="SUPFAM" id="SSF100950">
    <property type="entry name" value="NagB/RpiA/CoA transferase-like"/>
    <property type="match status" value="1"/>
</dbReference>
<keyword evidence="1 2" id="KW-0808">Transferase</keyword>
<dbReference type="AlphaFoldDB" id="A0A1Y3PH80"/>
<comment type="caution">
    <text evidence="2">The sequence shown here is derived from an EMBL/GenBank/DDBJ whole genome shotgun (WGS) entry which is preliminary data.</text>
</comment>
<dbReference type="PANTHER" id="PTHR13707">
    <property type="entry name" value="KETOACID-COENZYME A TRANSFERASE"/>
    <property type="match status" value="1"/>
</dbReference>
<dbReference type="PANTHER" id="PTHR13707:SF60">
    <property type="entry name" value="ACETATE COA-TRANSFERASE SUBUNIT ALPHA"/>
    <property type="match status" value="1"/>
</dbReference>
<protein>
    <submittedName>
        <fullName evidence="2">Succinyl-CoA--3-ketoacid-CoA transferase</fullName>
    </submittedName>
</protein>
<reference evidence="3" key="1">
    <citation type="submission" date="2016-06" db="EMBL/GenBank/DDBJ databases">
        <authorList>
            <person name="Nascimento L."/>
            <person name="Pereira R.V."/>
            <person name="Martins L.F."/>
            <person name="Quaggio R.B."/>
            <person name="Silva A.M."/>
            <person name="Setubal J.C."/>
        </authorList>
    </citation>
    <scope>NUCLEOTIDE SEQUENCE [LARGE SCALE GENOMIC DNA]</scope>
</reference>
<dbReference type="EMBL" id="LZRT01000090">
    <property type="protein sequence ID" value="OUM86474.1"/>
    <property type="molecule type" value="Genomic_DNA"/>
</dbReference>
<dbReference type="Pfam" id="PF01144">
    <property type="entry name" value="CoA_trans"/>
    <property type="match status" value="1"/>
</dbReference>
<dbReference type="Proteomes" id="UP000196475">
    <property type="component" value="Unassembled WGS sequence"/>
</dbReference>
<dbReference type="SMART" id="SM00882">
    <property type="entry name" value="CoA_trans"/>
    <property type="match status" value="1"/>
</dbReference>
<proteinExistence type="predicted"/>
<gene>
    <name evidence="2" type="ORF">BAA01_06930</name>
</gene>
<dbReference type="Gene3D" id="3.40.1080.10">
    <property type="entry name" value="Glutaconate Coenzyme A-transferase"/>
    <property type="match status" value="1"/>
</dbReference>
<name>A0A1Y3PH80_9BACI</name>
<dbReference type="InterPro" id="IPR012792">
    <property type="entry name" value="3-oxoacid_CoA-transf_A"/>
</dbReference>
<dbReference type="InterPro" id="IPR004165">
    <property type="entry name" value="CoA_trans_fam_I"/>
</dbReference>